<dbReference type="Gene3D" id="1.25.40.20">
    <property type="entry name" value="Ankyrin repeat-containing domain"/>
    <property type="match status" value="1"/>
</dbReference>
<dbReference type="AlphaFoldDB" id="A0A316VB50"/>
<dbReference type="STRING" id="1280837.A0A316VB50"/>
<dbReference type="OrthoDB" id="366390at2759"/>
<gene>
    <name evidence="2" type="ORF">FA14DRAFT_160192</name>
</gene>
<dbReference type="InterPro" id="IPR036770">
    <property type="entry name" value="Ankyrin_rpt-contain_sf"/>
</dbReference>
<reference evidence="2 3" key="1">
    <citation type="journal article" date="2018" name="Mol. Biol. Evol.">
        <title>Broad Genomic Sampling Reveals a Smut Pathogenic Ancestry of the Fungal Clade Ustilaginomycotina.</title>
        <authorList>
            <person name="Kijpornyongpan T."/>
            <person name="Mondo S.J."/>
            <person name="Barry K."/>
            <person name="Sandor L."/>
            <person name="Lee J."/>
            <person name="Lipzen A."/>
            <person name="Pangilinan J."/>
            <person name="LaButti K."/>
            <person name="Hainaut M."/>
            <person name="Henrissat B."/>
            <person name="Grigoriev I.V."/>
            <person name="Spatafora J.W."/>
            <person name="Aime M.C."/>
        </authorList>
    </citation>
    <scope>NUCLEOTIDE SEQUENCE [LARGE SCALE GENOMIC DNA]</scope>
    <source>
        <strain evidence="2 3">MCA 3882</strain>
    </source>
</reference>
<dbReference type="RefSeq" id="XP_025355002.1">
    <property type="nucleotide sequence ID" value="XM_025498561.1"/>
</dbReference>
<feature type="region of interest" description="Disordered" evidence="1">
    <location>
        <begin position="174"/>
        <end position="212"/>
    </location>
</feature>
<dbReference type="InterPro" id="IPR002110">
    <property type="entry name" value="Ankyrin_rpt"/>
</dbReference>
<evidence type="ECO:0000313" key="2">
    <source>
        <dbReference type="EMBL" id="PWN34700.1"/>
    </source>
</evidence>
<accession>A0A316VB50</accession>
<feature type="region of interest" description="Disordered" evidence="1">
    <location>
        <begin position="1"/>
        <end position="36"/>
    </location>
</feature>
<dbReference type="Pfam" id="PF12796">
    <property type="entry name" value="Ank_2"/>
    <property type="match status" value="1"/>
</dbReference>
<evidence type="ECO:0000313" key="3">
    <source>
        <dbReference type="Proteomes" id="UP000245771"/>
    </source>
</evidence>
<dbReference type="GeneID" id="37020342"/>
<feature type="compositionally biased region" description="Basic and acidic residues" evidence="1">
    <location>
        <begin position="187"/>
        <end position="202"/>
    </location>
</feature>
<keyword evidence="3" id="KW-1185">Reference proteome</keyword>
<proteinExistence type="predicted"/>
<dbReference type="SUPFAM" id="SSF48403">
    <property type="entry name" value="Ankyrin repeat"/>
    <property type="match status" value="1"/>
</dbReference>
<dbReference type="InParanoid" id="A0A316VB50"/>
<name>A0A316VB50_9BASI</name>
<dbReference type="EMBL" id="KZ819603">
    <property type="protein sequence ID" value="PWN34700.1"/>
    <property type="molecule type" value="Genomic_DNA"/>
</dbReference>
<organism evidence="2 3">
    <name type="scientific">Meira miltonrushii</name>
    <dbReference type="NCBI Taxonomy" id="1280837"/>
    <lineage>
        <taxon>Eukaryota</taxon>
        <taxon>Fungi</taxon>
        <taxon>Dikarya</taxon>
        <taxon>Basidiomycota</taxon>
        <taxon>Ustilaginomycotina</taxon>
        <taxon>Exobasidiomycetes</taxon>
        <taxon>Exobasidiales</taxon>
        <taxon>Brachybasidiaceae</taxon>
        <taxon>Meira</taxon>
    </lineage>
</organism>
<dbReference type="SMART" id="SM00248">
    <property type="entry name" value="ANK"/>
    <property type="match status" value="2"/>
</dbReference>
<sequence>MSPVPSETVHQPERTADGAPIPQPPQPGAQGDVQASGVQGLPNEALDLAARLFNFAREGSLELITYIKAGVPPNLTNNRGDTLLMLAAYHGHNELVKAILTIPESEMRIKHDKADPNQLNGRGQSIVAGAVFKGYDEVISTLIEHGADPLAGQPSAEDTAKMFNRWEDGEKAGFKNLFEQASGRGRGAREAADAVPDREENQRQAGSGPAPA</sequence>
<evidence type="ECO:0000256" key="1">
    <source>
        <dbReference type="SAM" id="MobiDB-lite"/>
    </source>
</evidence>
<protein>
    <submittedName>
        <fullName evidence="2">Uncharacterized protein</fullName>
    </submittedName>
</protein>
<dbReference type="Proteomes" id="UP000245771">
    <property type="component" value="Unassembled WGS sequence"/>
</dbReference>